<keyword evidence="11" id="KW-1185">Reference proteome</keyword>
<dbReference type="Proteomes" id="UP000292958">
    <property type="component" value="Unassembled WGS sequence"/>
</dbReference>
<dbReference type="Pfam" id="PF03306">
    <property type="entry name" value="AAL_decarboxy"/>
    <property type="match status" value="1"/>
</dbReference>
<proteinExistence type="inferred from homology"/>
<dbReference type="PANTHER" id="PTHR35524">
    <property type="entry name" value="ALPHA-ACETOLACTATE DECARBOXYLASE"/>
    <property type="match status" value="1"/>
</dbReference>
<dbReference type="PIRSF" id="PIRSF001332">
    <property type="entry name" value="Acetolac_decarb"/>
    <property type="match status" value="1"/>
</dbReference>
<dbReference type="RefSeq" id="WP_130417087.1">
    <property type="nucleotide sequence ID" value="NZ_SHKW01000001.1"/>
</dbReference>
<name>A0A4Q7YN30_9BACT</name>
<sequence length="278" mass="30252">MKIITCNVPDSLYNALLERMETDKASCDHVVSMALSQCLGHPIHTLFQVSTSAALVEGLYQGAVRVSRVLCHGNFGLGTFIDLDGEMVVLEGVCYRVASNSVVTTVEGDRLIPYAVVTCFSAEFGKRSQQLNSFSELIAVCDALHSSENVFYAFRVEGTFSFVKTRVMKAVPQGTGLKSASSGQKEFTFEDQEGTLIGLWSPGFAGSFSVPGYHFHFLSADRKRGGHVLECRAVDVTIGGCAMHEMHVSLPETAEFLKANLSHDPSDDLISAERNHES</sequence>
<keyword evidence="8 9" id="KW-0456">Lyase</keyword>
<evidence type="ECO:0000256" key="3">
    <source>
        <dbReference type="ARBA" id="ARBA00007106"/>
    </source>
</evidence>
<protein>
    <recommendedName>
        <fullName evidence="5 9">Alpha-acetolactate decarboxylase</fullName>
        <ecNumber evidence="4 9">4.1.1.5</ecNumber>
    </recommendedName>
</protein>
<comment type="catalytic activity">
    <reaction evidence="1 9">
        <text>(2S)-2-acetolactate + H(+) = (R)-acetoin + CO2</text>
        <dbReference type="Rhea" id="RHEA:21580"/>
        <dbReference type="ChEBI" id="CHEBI:15378"/>
        <dbReference type="ChEBI" id="CHEBI:15686"/>
        <dbReference type="ChEBI" id="CHEBI:16526"/>
        <dbReference type="ChEBI" id="CHEBI:58476"/>
        <dbReference type="EC" id="4.1.1.5"/>
    </reaction>
</comment>
<evidence type="ECO:0000256" key="2">
    <source>
        <dbReference type="ARBA" id="ARBA00005170"/>
    </source>
</evidence>
<organism evidence="10 11">
    <name type="scientific">Edaphobacter modestus</name>
    <dbReference type="NCBI Taxonomy" id="388466"/>
    <lineage>
        <taxon>Bacteria</taxon>
        <taxon>Pseudomonadati</taxon>
        <taxon>Acidobacteriota</taxon>
        <taxon>Terriglobia</taxon>
        <taxon>Terriglobales</taxon>
        <taxon>Acidobacteriaceae</taxon>
        <taxon>Edaphobacter</taxon>
    </lineage>
</organism>
<evidence type="ECO:0000256" key="1">
    <source>
        <dbReference type="ARBA" id="ARBA00001784"/>
    </source>
</evidence>
<comment type="pathway">
    <text evidence="2 9">Polyol metabolism; (R,R)-butane-2,3-diol biosynthesis; (R,R)-butane-2,3-diol from pyruvate: step 2/3.</text>
</comment>
<dbReference type="CDD" id="cd17299">
    <property type="entry name" value="acetolactate_decarboxylase"/>
    <property type="match status" value="1"/>
</dbReference>
<dbReference type="GO" id="GO:0045151">
    <property type="term" value="P:acetoin biosynthetic process"/>
    <property type="evidence" value="ECO:0007669"/>
    <property type="project" value="UniProtKB-UniRule"/>
</dbReference>
<dbReference type="EC" id="4.1.1.5" evidence="4 9"/>
<evidence type="ECO:0000256" key="7">
    <source>
        <dbReference type="ARBA" id="ARBA00023061"/>
    </source>
</evidence>
<accession>A0A4Q7YN30</accession>
<keyword evidence="7 9" id="KW-0005">Acetoin biosynthesis</keyword>
<dbReference type="OrthoDB" id="8612680at2"/>
<dbReference type="UniPathway" id="UPA00626">
    <property type="reaction ID" value="UER00678"/>
</dbReference>
<dbReference type="SUPFAM" id="SSF117856">
    <property type="entry name" value="AF0104/ALDC/Ptd012-like"/>
    <property type="match status" value="1"/>
</dbReference>
<dbReference type="PANTHER" id="PTHR35524:SF1">
    <property type="entry name" value="ALPHA-ACETOLACTATE DECARBOXYLASE"/>
    <property type="match status" value="1"/>
</dbReference>
<dbReference type="GO" id="GO:0047605">
    <property type="term" value="F:acetolactate decarboxylase activity"/>
    <property type="evidence" value="ECO:0007669"/>
    <property type="project" value="UniProtKB-UniRule"/>
</dbReference>
<evidence type="ECO:0000256" key="8">
    <source>
        <dbReference type="ARBA" id="ARBA00023239"/>
    </source>
</evidence>
<dbReference type="EMBL" id="SHKW01000001">
    <property type="protein sequence ID" value="RZU38790.1"/>
    <property type="molecule type" value="Genomic_DNA"/>
</dbReference>
<evidence type="ECO:0000256" key="9">
    <source>
        <dbReference type="PIRNR" id="PIRNR001332"/>
    </source>
</evidence>
<dbReference type="Gene3D" id="3.30.1330.80">
    <property type="entry name" value="Hypothetical protein, similar to alpha- acetolactate decarboxylase, domain 2"/>
    <property type="match status" value="2"/>
</dbReference>
<comment type="similarity">
    <text evidence="3 9">Belongs to the alpha-acetolactate decarboxylase family.</text>
</comment>
<comment type="caution">
    <text evidence="10">The sequence shown here is derived from an EMBL/GenBank/DDBJ whole genome shotgun (WGS) entry which is preliminary data.</text>
</comment>
<dbReference type="NCBIfam" id="TIGR01252">
    <property type="entry name" value="acetolac_decarb"/>
    <property type="match status" value="1"/>
</dbReference>
<evidence type="ECO:0000256" key="4">
    <source>
        <dbReference type="ARBA" id="ARBA00013204"/>
    </source>
</evidence>
<dbReference type="AlphaFoldDB" id="A0A4Q7YN30"/>
<reference evidence="10 11" key="1">
    <citation type="submission" date="2019-02" db="EMBL/GenBank/DDBJ databases">
        <title>Genomic Encyclopedia of Archaeal and Bacterial Type Strains, Phase II (KMG-II): from individual species to whole genera.</title>
        <authorList>
            <person name="Goeker M."/>
        </authorList>
    </citation>
    <scope>NUCLEOTIDE SEQUENCE [LARGE SCALE GENOMIC DNA]</scope>
    <source>
        <strain evidence="10 11">DSM 18101</strain>
    </source>
</reference>
<evidence type="ECO:0000313" key="11">
    <source>
        <dbReference type="Proteomes" id="UP000292958"/>
    </source>
</evidence>
<keyword evidence="6 9" id="KW-0210">Decarboxylase</keyword>
<gene>
    <name evidence="10" type="ORF">BDD14_0067</name>
</gene>
<evidence type="ECO:0000256" key="6">
    <source>
        <dbReference type="ARBA" id="ARBA00022793"/>
    </source>
</evidence>
<evidence type="ECO:0000313" key="10">
    <source>
        <dbReference type="EMBL" id="RZU38790.1"/>
    </source>
</evidence>
<evidence type="ECO:0000256" key="5">
    <source>
        <dbReference type="ARBA" id="ARBA00020164"/>
    </source>
</evidence>
<dbReference type="InterPro" id="IPR005128">
    <property type="entry name" value="Acetolactate_a_deCO2ase"/>
</dbReference>